<name>A0AC35TP10_9BILA</name>
<sequence>MAPPRIVSDSEEKFFKCITEGNVGEVKRMIIDKEVGINCLDKDGLNAVDQAAYKGNEELVEWLLLNGGDACNKKHSDGYTSLMFAALAGNARICQMLLEAGVNSEAVNIIHKTAGELAAFTGQHECVSVINSYISYADVDRIVHPNGSKSSEIFPGEFIKFIHDIVRGNELHPVKIVFKLLGTDVLKDRHKKFVWVIDRLFERQLRYKSSNEMLSLKLWFIYFPLNEMLKYIDSCHRKAESEGKELNEEQLLNEYAKMICHMKEGSVVREFEEKLLRNTILAFPYKNSLIYQNLGKTMNKIKFGDRPSAYTLIMQSLFGQRLVMVSGMCAVCGICSKLKCPKCKSAYCSQTCQKFDWPCHKKCCKFLCENQVVSNYQEITSKDVEALEKDKKESMSESSDESNIE</sequence>
<organism evidence="1 2">
    <name type="scientific">Rhabditophanes sp. KR3021</name>
    <dbReference type="NCBI Taxonomy" id="114890"/>
    <lineage>
        <taxon>Eukaryota</taxon>
        <taxon>Metazoa</taxon>
        <taxon>Ecdysozoa</taxon>
        <taxon>Nematoda</taxon>
        <taxon>Chromadorea</taxon>
        <taxon>Rhabditida</taxon>
        <taxon>Tylenchina</taxon>
        <taxon>Panagrolaimomorpha</taxon>
        <taxon>Strongyloidoidea</taxon>
        <taxon>Alloionematidae</taxon>
        <taxon>Rhabditophanes</taxon>
    </lineage>
</organism>
<reference evidence="2" key="1">
    <citation type="submission" date="2016-11" db="UniProtKB">
        <authorList>
            <consortium name="WormBaseParasite"/>
        </authorList>
    </citation>
    <scope>IDENTIFICATION</scope>
    <source>
        <strain evidence="2">KR3021</strain>
    </source>
</reference>
<proteinExistence type="predicted"/>
<protein>
    <submittedName>
        <fullName evidence="2">MYND-type domain-containing protein</fullName>
    </submittedName>
</protein>
<evidence type="ECO:0000313" key="2">
    <source>
        <dbReference type="WBParaSite" id="RSKR_0000281000.1"/>
    </source>
</evidence>
<dbReference type="Proteomes" id="UP000095286">
    <property type="component" value="Unplaced"/>
</dbReference>
<dbReference type="WBParaSite" id="RSKR_0000281000.1">
    <property type="protein sequence ID" value="RSKR_0000281000.1"/>
    <property type="gene ID" value="RSKR_0000281000"/>
</dbReference>
<evidence type="ECO:0000313" key="1">
    <source>
        <dbReference type="Proteomes" id="UP000095286"/>
    </source>
</evidence>
<accession>A0AC35TP10</accession>